<sequence length="147" mass="16654">MTNHKEQMLKRGLWQSLHRLIKPDWMFGFMTLIGLGLTVASFVDPEQTKLASVGLWTRLGAMIPLLLILSYCATLLAGLDRRWTEEYHFQLMANGAVIGVITAVFANMIWLLFVDTLGTLTPNNLIGMIMIGWGLGYFFYRIRGLSK</sequence>
<feature type="transmembrane region" description="Helical" evidence="1">
    <location>
        <begin position="55"/>
        <end position="79"/>
    </location>
</feature>
<accession>A0ABX7T8Q3</accession>
<keyword evidence="1" id="KW-0472">Membrane</keyword>
<keyword evidence="1" id="KW-1133">Transmembrane helix</keyword>
<keyword evidence="3" id="KW-1185">Reference proteome</keyword>
<feature type="transmembrane region" description="Helical" evidence="1">
    <location>
        <begin position="25"/>
        <end position="43"/>
    </location>
</feature>
<keyword evidence="1" id="KW-0812">Transmembrane</keyword>
<name>A0ABX7T8Q3_9SPHN</name>
<dbReference type="RefSeq" id="WP_207989412.1">
    <property type="nucleotide sequence ID" value="NZ_CP071794.1"/>
</dbReference>
<reference evidence="2 3" key="1">
    <citation type="submission" date="2021-03" db="EMBL/GenBank/DDBJ databases">
        <title>Complete genome of Parasphingorhabdus_sp.JHSY0214.</title>
        <authorList>
            <person name="Yoo J.H."/>
            <person name="Bae J.W."/>
        </authorList>
    </citation>
    <scope>NUCLEOTIDE SEQUENCE [LARGE SCALE GENOMIC DNA]</scope>
    <source>
        <strain evidence="2 3">JHSY0214</strain>
    </source>
</reference>
<evidence type="ECO:0000313" key="2">
    <source>
        <dbReference type="EMBL" id="QTD57157.1"/>
    </source>
</evidence>
<protein>
    <submittedName>
        <fullName evidence="2">Uncharacterized protein</fullName>
    </submittedName>
</protein>
<gene>
    <name evidence="2" type="ORF">J4G78_06310</name>
</gene>
<evidence type="ECO:0000256" key="1">
    <source>
        <dbReference type="SAM" id="Phobius"/>
    </source>
</evidence>
<evidence type="ECO:0000313" key="3">
    <source>
        <dbReference type="Proteomes" id="UP000663923"/>
    </source>
</evidence>
<dbReference type="Proteomes" id="UP000663923">
    <property type="component" value="Chromosome"/>
</dbReference>
<feature type="transmembrane region" description="Helical" evidence="1">
    <location>
        <begin position="91"/>
        <end position="113"/>
    </location>
</feature>
<proteinExistence type="predicted"/>
<feature type="transmembrane region" description="Helical" evidence="1">
    <location>
        <begin position="125"/>
        <end position="142"/>
    </location>
</feature>
<organism evidence="2 3">
    <name type="scientific">Parasphingorhabdus cellanae</name>
    <dbReference type="NCBI Taxonomy" id="2806553"/>
    <lineage>
        <taxon>Bacteria</taxon>
        <taxon>Pseudomonadati</taxon>
        <taxon>Pseudomonadota</taxon>
        <taxon>Alphaproteobacteria</taxon>
        <taxon>Sphingomonadales</taxon>
        <taxon>Sphingomonadaceae</taxon>
        <taxon>Parasphingorhabdus</taxon>
    </lineage>
</organism>
<dbReference type="EMBL" id="CP071794">
    <property type="protein sequence ID" value="QTD57157.1"/>
    <property type="molecule type" value="Genomic_DNA"/>
</dbReference>